<comment type="caution">
    <text evidence="1">The sequence shown here is derived from an EMBL/GenBank/DDBJ whole genome shotgun (WGS) entry which is preliminary data.</text>
</comment>
<dbReference type="RefSeq" id="WP_025590924.1">
    <property type="nucleotide sequence ID" value="NZ_QDFR01000013.1"/>
</dbReference>
<gene>
    <name evidence="1" type="ORF">DC430_22290</name>
</gene>
<reference evidence="1 2" key="1">
    <citation type="submission" date="2018-04" db="EMBL/GenBank/DDBJ databases">
        <authorList>
            <person name="Hagen T."/>
        </authorList>
    </citation>
    <scope>NUCLEOTIDE SEQUENCE [LARGE SCALE GENOMIC DNA]</scope>
    <source>
        <strain evidence="1 2">TPD7009</strain>
    </source>
</reference>
<evidence type="ECO:0000313" key="2">
    <source>
        <dbReference type="Proteomes" id="UP000244335"/>
    </source>
</evidence>
<evidence type="ECO:0000313" key="1">
    <source>
        <dbReference type="EMBL" id="PVE50121.1"/>
    </source>
</evidence>
<dbReference type="AlphaFoldDB" id="A0AA92BZR8"/>
<organism evidence="1 2">
    <name type="scientific">Rhizobium rhizogenes</name>
    <name type="common">Agrobacterium rhizogenes</name>
    <dbReference type="NCBI Taxonomy" id="359"/>
    <lineage>
        <taxon>Bacteria</taxon>
        <taxon>Pseudomonadati</taxon>
        <taxon>Pseudomonadota</taxon>
        <taxon>Alphaproteobacteria</taxon>
        <taxon>Hyphomicrobiales</taxon>
        <taxon>Rhizobiaceae</taxon>
        <taxon>Rhizobium/Agrobacterium group</taxon>
        <taxon>Rhizobium</taxon>
    </lineage>
</organism>
<sequence>MNGEERKPLGWMLVKGKVQIRAGKTLASLSMDGAQAGCGRTSALLARLARFRPLDDRPEHAWAHAHICDQKIQRIVSDPSFGFSTDDVRTIMSSYQAGLIAGLDGLSFSFDDRMHAPFSRDELRDVSAMGFRHGDAIRQWWASYTALVTAYFDGKWV</sequence>
<dbReference type="EMBL" id="QDFR01000013">
    <property type="protein sequence ID" value="PVE50121.1"/>
    <property type="molecule type" value="Genomic_DNA"/>
</dbReference>
<proteinExistence type="predicted"/>
<dbReference type="GeneID" id="301040936"/>
<protein>
    <submittedName>
        <fullName evidence="1">Uncharacterized protein</fullName>
    </submittedName>
</protein>
<name>A0AA92BZR8_RHIRH</name>
<dbReference type="Proteomes" id="UP000244335">
    <property type="component" value="Unassembled WGS sequence"/>
</dbReference>
<accession>A0AA92BZR8</accession>